<feature type="compositionally biased region" description="Low complexity" evidence="1">
    <location>
        <begin position="980"/>
        <end position="1010"/>
    </location>
</feature>
<sequence length="1094" mass="122142">MAKSNREKIGDAIILFKSGIKPFVERELQAHYGDDWKKQVTESLRFDPGNDWDTWAYLSAMWENWNQVFRNTLGHVERSIVSELRDVRNRWAHEKPFSSDDTYRAMDSMERLLEAVSAGDVALAVNQQKMEVMRLKLAEQTRHDAKRRAAGATEGNPASGLPSWRDVIEPHVDVASGNYQQAEFAADLHQVFTNRATDEYGDPIEFFRRTYITQGLRDLLTNSLKRLVQGKGDPVVALQTNFGGGKTHSMLALYHLFSGTPASQLPNVDELISALGIEELPTVKRSVLVGQYLSPGEVHKMPDGTKVHTLWGEMAWQLAGKEGYKLVKQADESGTNPGRSLIKLFDMAGPCLILIDEWIAYARQLYEKHDLPAGSFDTQFTFAQALTEAAADSKNTFVVVSIPSSDIELGGTAGKEALTRMENVVARKEATWQPASSEEGFEIVRRRLFKPIGSDDLFRQRDTVVRAFIETYRAGGKDFPSEASTADYEKRMKAAYPIHPDLFDRLYTEWSTLDRFQRTRGVLRLMAAVIHELWEQGDQNLMILPGMLPLHQPAVTKELVRYLEPSWPVIVETDVDGPDSTPLTIDRENSNLGRFSAARRVARTVFLGTAPMRGTANRGKDIRQINLGCVQPGESTATFGDALRRLQNKARYLHTDGERTYYDPAQNISRDAESRKDDFSIESVHERISKLIKNTERDKAEFEKLHPCPSSPSEVVDEPSARLVIFQPSETHTSNSTDSAAIKQADAFLNSRGSGPRIYRNMLVFVAPDHTRITELEDAVRWSMAWEAIYSKREELDLNQSQIRTADAKRKEWEGVVGQRISETYCWLIVPTQLKSSEPVSHEAFRLRGSDSIAERASKKLADQGALVTVYGSNLLKMVLDGIPLWRGNHVLVKQLCEDFAQYLYLPRLRNDRVLLASIQQGISMLLWEDDGFAYAQDFDADRNRYVGLCAGRSTQVSADHTSLVVKAEVAAAQLATATTAGGTGPATTGRSVGDPDSATTTTSGGDTTSIEPVQVKPTRFYGSVTLDATRLGRDAGRISEEVLSHLASLQGARAEVTLDIEVRIPDGVPDNVVRTVTENCRTLKFDNQGFEVE</sequence>
<dbReference type="Proteomes" id="UP000315647">
    <property type="component" value="Chromosome"/>
</dbReference>
<dbReference type="InterPro" id="IPR007555">
    <property type="entry name" value="DUF499"/>
</dbReference>
<dbReference type="AlphaFoldDB" id="A0A517QEH2"/>
<gene>
    <name evidence="3" type="ORF">Enr10x_53950</name>
</gene>
<evidence type="ECO:0000256" key="1">
    <source>
        <dbReference type="SAM" id="MobiDB-lite"/>
    </source>
</evidence>
<feature type="domain" description="Swt1-like HEPN" evidence="2">
    <location>
        <begin position="15"/>
        <end position="117"/>
    </location>
</feature>
<proteinExistence type="predicted"/>
<accession>A0A517QEH2</accession>
<dbReference type="Pfam" id="PF04465">
    <property type="entry name" value="DUF499"/>
    <property type="match status" value="1"/>
</dbReference>
<protein>
    <recommendedName>
        <fullName evidence="2">Swt1-like HEPN domain-containing protein</fullName>
    </recommendedName>
</protein>
<name>A0A517QEH2_9PLAN</name>
<reference evidence="3 4" key="1">
    <citation type="submission" date="2019-03" db="EMBL/GenBank/DDBJ databases">
        <title>Deep-cultivation of Planctomycetes and their phenomic and genomic characterization uncovers novel biology.</title>
        <authorList>
            <person name="Wiegand S."/>
            <person name="Jogler M."/>
            <person name="Boedeker C."/>
            <person name="Pinto D."/>
            <person name="Vollmers J."/>
            <person name="Rivas-Marin E."/>
            <person name="Kohn T."/>
            <person name="Peeters S.H."/>
            <person name="Heuer A."/>
            <person name="Rast P."/>
            <person name="Oberbeckmann S."/>
            <person name="Bunk B."/>
            <person name="Jeske O."/>
            <person name="Meyerdierks A."/>
            <person name="Storesund J.E."/>
            <person name="Kallscheuer N."/>
            <person name="Luecker S."/>
            <person name="Lage O.M."/>
            <person name="Pohl T."/>
            <person name="Merkel B.J."/>
            <person name="Hornburger P."/>
            <person name="Mueller R.-W."/>
            <person name="Bruemmer F."/>
            <person name="Labrenz M."/>
            <person name="Spormann A.M."/>
            <person name="Op den Camp H."/>
            <person name="Overmann J."/>
            <person name="Amann R."/>
            <person name="Jetten M.S.M."/>
            <person name="Mascher T."/>
            <person name="Medema M.H."/>
            <person name="Devos D.P."/>
            <person name="Kaster A.-K."/>
            <person name="Ovreas L."/>
            <person name="Rohde M."/>
            <person name="Galperin M.Y."/>
            <person name="Jogler C."/>
        </authorList>
    </citation>
    <scope>NUCLEOTIDE SEQUENCE [LARGE SCALE GENOMIC DNA]</scope>
    <source>
        <strain evidence="3 4">Enr10</strain>
    </source>
</reference>
<evidence type="ECO:0000313" key="3">
    <source>
        <dbReference type="EMBL" id="QDT30036.1"/>
    </source>
</evidence>
<dbReference type="RefSeq" id="WP_145451931.1">
    <property type="nucleotide sequence ID" value="NZ_CP037421.1"/>
</dbReference>
<dbReference type="InterPro" id="IPR041650">
    <property type="entry name" value="HEPN_Swt1"/>
</dbReference>
<organism evidence="3 4">
    <name type="scientific">Gimesia panareensis</name>
    <dbReference type="NCBI Taxonomy" id="2527978"/>
    <lineage>
        <taxon>Bacteria</taxon>
        <taxon>Pseudomonadati</taxon>
        <taxon>Planctomycetota</taxon>
        <taxon>Planctomycetia</taxon>
        <taxon>Planctomycetales</taxon>
        <taxon>Planctomycetaceae</taxon>
        <taxon>Gimesia</taxon>
    </lineage>
</organism>
<dbReference type="Pfam" id="PF18731">
    <property type="entry name" value="HEPN_Swt1"/>
    <property type="match status" value="1"/>
</dbReference>
<evidence type="ECO:0000313" key="4">
    <source>
        <dbReference type="Proteomes" id="UP000315647"/>
    </source>
</evidence>
<feature type="region of interest" description="Disordered" evidence="1">
    <location>
        <begin position="980"/>
        <end position="1013"/>
    </location>
</feature>
<evidence type="ECO:0000259" key="2">
    <source>
        <dbReference type="Pfam" id="PF18731"/>
    </source>
</evidence>
<dbReference type="EMBL" id="CP037421">
    <property type="protein sequence ID" value="QDT30036.1"/>
    <property type="molecule type" value="Genomic_DNA"/>
</dbReference>
<feature type="region of interest" description="Disordered" evidence="1">
    <location>
        <begin position="143"/>
        <end position="163"/>
    </location>
</feature>
<keyword evidence="4" id="KW-1185">Reference proteome</keyword>